<protein>
    <submittedName>
        <fullName evidence="2">Uncharacterized protein</fullName>
    </submittedName>
</protein>
<dbReference type="Proteomes" id="UP000239340">
    <property type="component" value="Chromosome"/>
</dbReference>
<evidence type="ECO:0000256" key="1">
    <source>
        <dbReference type="SAM" id="Phobius"/>
    </source>
</evidence>
<reference evidence="2 3" key="1">
    <citation type="submission" date="2017-10" db="EMBL/GenBank/DDBJ databases">
        <title>Analysis of the genome sequences of Rhizobium populations associated to common bean (phaseolus vulgaris).</title>
        <authorList>
            <person name="Bustos P."/>
            <person name="Santamaria R.I."/>
            <person name="Miranda-Sanchez F."/>
            <person name="Perez-Carrascal O."/>
            <person name="Juarez S."/>
            <person name="Lozano L."/>
            <person name="Martinez-Flores I."/>
            <person name="Vinuesa P."/>
            <person name="Martinez-Romero E."/>
            <person name="Cevallos M.A."/>
            <person name="Romero D."/>
            <person name="Davila G."/>
            <person name="Gonzalez V."/>
        </authorList>
    </citation>
    <scope>NUCLEOTIDE SEQUENCE [LARGE SCALE GENOMIC DNA]</scope>
    <source>
        <strain evidence="2 3">NXT3</strain>
    </source>
</reference>
<sequence>MDAPAPDSAIFSHIRVVMGMIISLSLARPLSGVALFIQHPGKTRVFWIHLGWVLFLFIFLVHFWWWEYHLHALPAIDVTVYLFVILYACVFFLPERAAVSRVAGGLQRIRTLFHVAPRLVLRLSDPRLPRRFGRHRGEGKSLLRILRHGISAAQRGLHCALHHRCDDTEPPVPRRLFWWLACSIN</sequence>
<keyword evidence="1" id="KW-0472">Membrane</keyword>
<dbReference type="EMBL" id="CP024307">
    <property type="protein sequence ID" value="AUX76672.1"/>
    <property type="molecule type" value="Genomic_DNA"/>
</dbReference>
<evidence type="ECO:0000313" key="2">
    <source>
        <dbReference type="EMBL" id="AUX76672.1"/>
    </source>
</evidence>
<organism evidence="2 3">
    <name type="scientific">Rhizobium fredii</name>
    <name type="common">Sinorhizobium fredii</name>
    <dbReference type="NCBI Taxonomy" id="380"/>
    <lineage>
        <taxon>Bacteria</taxon>
        <taxon>Pseudomonadati</taxon>
        <taxon>Pseudomonadota</taxon>
        <taxon>Alphaproteobacteria</taxon>
        <taxon>Hyphomicrobiales</taxon>
        <taxon>Rhizobiaceae</taxon>
        <taxon>Sinorhizobium/Ensifer group</taxon>
        <taxon>Sinorhizobium</taxon>
    </lineage>
</organism>
<gene>
    <name evidence="2" type="ORF">NXT3_CH02107</name>
</gene>
<name>A0A2L0H652_RHIFR</name>
<feature type="transmembrane region" description="Helical" evidence="1">
    <location>
        <begin position="46"/>
        <end position="66"/>
    </location>
</feature>
<evidence type="ECO:0000313" key="3">
    <source>
        <dbReference type="Proteomes" id="UP000239340"/>
    </source>
</evidence>
<keyword evidence="1" id="KW-0812">Transmembrane</keyword>
<proteinExistence type="predicted"/>
<dbReference type="AlphaFoldDB" id="A0A2L0H652"/>
<feature type="transmembrane region" description="Helical" evidence="1">
    <location>
        <begin position="72"/>
        <end position="93"/>
    </location>
</feature>
<feature type="transmembrane region" description="Helical" evidence="1">
    <location>
        <begin position="16"/>
        <end position="37"/>
    </location>
</feature>
<keyword evidence="1" id="KW-1133">Transmembrane helix</keyword>
<accession>A0A2L0H652</accession>